<evidence type="ECO:0000313" key="5">
    <source>
        <dbReference type="EMBL" id="CAI0403641.1"/>
    </source>
</evidence>
<dbReference type="Pfam" id="PF03492">
    <property type="entry name" value="Methyltransf_7"/>
    <property type="match status" value="1"/>
</dbReference>
<protein>
    <submittedName>
        <fullName evidence="5">Uncharacterized protein</fullName>
    </submittedName>
</protein>
<dbReference type="AlphaFoldDB" id="A0AAV0J170"/>
<evidence type="ECO:0000313" key="6">
    <source>
        <dbReference type="Proteomes" id="UP001154282"/>
    </source>
</evidence>
<dbReference type="GO" id="GO:0046872">
    <property type="term" value="F:metal ion binding"/>
    <property type="evidence" value="ECO:0007669"/>
    <property type="project" value="UniProtKB-KW"/>
</dbReference>
<organism evidence="5 6">
    <name type="scientific">Linum tenue</name>
    <dbReference type="NCBI Taxonomy" id="586396"/>
    <lineage>
        <taxon>Eukaryota</taxon>
        <taxon>Viridiplantae</taxon>
        <taxon>Streptophyta</taxon>
        <taxon>Embryophyta</taxon>
        <taxon>Tracheophyta</taxon>
        <taxon>Spermatophyta</taxon>
        <taxon>Magnoliopsida</taxon>
        <taxon>eudicotyledons</taxon>
        <taxon>Gunneridae</taxon>
        <taxon>Pentapetalae</taxon>
        <taxon>rosids</taxon>
        <taxon>fabids</taxon>
        <taxon>Malpighiales</taxon>
        <taxon>Linaceae</taxon>
        <taxon>Linum</taxon>
    </lineage>
</organism>
<dbReference type="PANTHER" id="PTHR31009">
    <property type="entry name" value="S-ADENOSYL-L-METHIONINE:CARBOXYL METHYLTRANSFERASE FAMILY PROTEIN"/>
    <property type="match status" value="1"/>
</dbReference>
<evidence type="ECO:0000256" key="3">
    <source>
        <dbReference type="ARBA" id="ARBA00022723"/>
    </source>
</evidence>
<name>A0AAV0J170_9ROSI</name>
<dbReference type="GO" id="GO:0032259">
    <property type="term" value="P:methylation"/>
    <property type="evidence" value="ECO:0007669"/>
    <property type="project" value="UniProtKB-KW"/>
</dbReference>
<proteinExistence type="predicted"/>
<reference evidence="5" key="1">
    <citation type="submission" date="2022-08" db="EMBL/GenBank/DDBJ databases">
        <authorList>
            <person name="Gutierrez-Valencia J."/>
        </authorList>
    </citation>
    <scope>NUCLEOTIDE SEQUENCE</scope>
</reference>
<comment type="caution">
    <text evidence="5">The sequence shown here is derived from an EMBL/GenBank/DDBJ whole genome shotgun (WGS) entry which is preliminary data.</text>
</comment>
<dbReference type="SUPFAM" id="SSF53335">
    <property type="entry name" value="S-adenosyl-L-methionine-dependent methyltransferases"/>
    <property type="match status" value="1"/>
</dbReference>
<keyword evidence="1" id="KW-0489">Methyltransferase</keyword>
<dbReference type="InterPro" id="IPR029063">
    <property type="entry name" value="SAM-dependent_MTases_sf"/>
</dbReference>
<evidence type="ECO:0000256" key="2">
    <source>
        <dbReference type="ARBA" id="ARBA00022679"/>
    </source>
</evidence>
<sequence>MVMLTKELKNFIMQKNIVDTAKQAMQRAIEHELDLKSLFPLSATSSATFHIADFGCSIGPTTFMSVQNIMEAVNHNNNQASTTKLPLEFQVSFNDQTNNDFNTLFRSLPAHRQDNYFAAGVPGSFYGRLFPTSSLHFGSISSSLHWISRVPGELTAAGRRDSIQCTGLDEDVARAYSGQFTRDMEAFFDARAEELVSGGLLAISALCLPAGAVLAQTGLGMIFDLLGACLVDLAELGLISEEKLKSFYLPMYYPQAEELEASITKRRCFSIRKLVKMAPPSPEKSQKLIQTSDSQIRAVSEAIIKQHFKTITPQTVDLIFQRLKEKLAENMDAITSPTTLHHLEVFILAKRL</sequence>
<dbReference type="Proteomes" id="UP001154282">
    <property type="component" value="Unassembled WGS sequence"/>
</dbReference>
<evidence type="ECO:0000256" key="1">
    <source>
        <dbReference type="ARBA" id="ARBA00022603"/>
    </source>
</evidence>
<keyword evidence="6" id="KW-1185">Reference proteome</keyword>
<accession>A0AAV0J170</accession>
<gene>
    <name evidence="5" type="ORF">LITE_LOCUS12132</name>
</gene>
<dbReference type="Gene3D" id="1.10.1200.270">
    <property type="entry name" value="Methyltransferase, alpha-helical capping domain"/>
    <property type="match status" value="1"/>
</dbReference>
<dbReference type="GO" id="GO:0008168">
    <property type="term" value="F:methyltransferase activity"/>
    <property type="evidence" value="ECO:0007669"/>
    <property type="project" value="UniProtKB-KW"/>
</dbReference>
<dbReference type="EMBL" id="CAMGYJ010000004">
    <property type="protein sequence ID" value="CAI0403641.1"/>
    <property type="molecule type" value="Genomic_DNA"/>
</dbReference>
<dbReference type="InterPro" id="IPR042086">
    <property type="entry name" value="MeTrfase_capping"/>
</dbReference>
<dbReference type="InterPro" id="IPR005299">
    <property type="entry name" value="MeTrfase_7"/>
</dbReference>
<evidence type="ECO:0000256" key="4">
    <source>
        <dbReference type="ARBA" id="ARBA00022842"/>
    </source>
</evidence>
<dbReference type="Gene3D" id="3.40.50.150">
    <property type="entry name" value="Vaccinia Virus protein VP39"/>
    <property type="match status" value="1"/>
</dbReference>
<keyword evidence="3" id="KW-0479">Metal-binding</keyword>
<keyword evidence="4" id="KW-0460">Magnesium</keyword>
<keyword evidence="2" id="KW-0808">Transferase</keyword>